<dbReference type="PROSITE" id="PS50293">
    <property type="entry name" value="TPR_REGION"/>
    <property type="match status" value="1"/>
</dbReference>
<name>A0ABS5SGX4_9BACT</name>
<feature type="transmembrane region" description="Helical" evidence="4">
    <location>
        <begin position="312"/>
        <end position="332"/>
    </location>
</feature>
<reference evidence="6 7" key="1">
    <citation type="submission" date="2021-05" db="EMBL/GenBank/DDBJ databases">
        <title>The draft genome of Geobacter luticola JCM 17780.</title>
        <authorList>
            <person name="Xu Z."/>
            <person name="Masuda Y."/>
            <person name="Itoh H."/>
            <person name="Senoo K."/>
        </authorList>
    </citation>
    <scope>NUCLEOTIDE SEQUENCE [LARGE SCALE GENOMIC DNA]</scope>
    <source>
        <strain evidence="6 7">JCM 17780</strain>
    </source>
</reference>
<accession>A0ABS5SGX4</accession>
<feature type="domain" description="Glycosyltransferase RgtA/B/C/D-like" evidence="5">
    <location>
        <begin position="76"/>
        <end position="192"/>
    </location>
</feature>
<keyword evidence="4" id="KW-0472">Membrane</keyword>
<dbReference type="PANTHER" id="PTHR44227:SF3">
    <property type="entry name" value="PROTEIN O-MANNOSYL-TRANSFERASE TMTC4"/>
    <property type="match status" value="1"/>
</dbReference>
<comment type="caution">
    <text evidence="6">The sequence shown here is derived from an EMBL/GenBank/DDBJ whole genome shotgun (WGS) entry which is preliminary data.</text>
</comment>
<evidence type="ECO:0000256" key="1">
    <source>
        <dbReference type="ARBA" id="ARBA00022737"/>
    </source>
</evidence>
<sequence>MPRQSAGICLALIVMVFALYFQVGNHAFLNYDDNVYVTANPNVAGGITGESIIWAFTSFDASNWHPLTWLSHMVDVELFGMDPRGHHLTSVAIHALSTVLLFLLLLRITGSRWHSSCVAVFFAIHPLHVESVAWVAERKDVLSAFFWFLTLLLYASYTVQQKRVFYLLALASFALGLMAKPMLVTLPVVMLLLDYWPLGRCRTGGADGEGRSFRVLVREKVPFFACALASSILTVFAQRSEGAIKSLGAVPFPLRLENSLVSYGAYLGNIIWPDDLAILYPIPSSYPLWQVIGSLFVLLFVSVATVRARHRFPYLAVGWLWFLVTLVPVIGLLQVGVQSMADRYTYIPSIGLFIMAVWGIPELLAGFTYRMAILTLLAGAVIGAKTAVTWQQLGYWRDNFSLYEQTLKVTDDNYVIHNNLGIAHADAWNLDAAIGEFRKALRINPNYAEAHYNLGIALAMKGELDMAIREFREALRIHPGDAKANYNLGVALEQKRQLLGSGK</sequence>
<keyword evidence="4" id="KW-0812">Transmembrane</keyword>
<dbReference type="Gene3D" id="1.25.40.10">
    <property type="entry name" value="Tetratricopeptide repeat domain"/>
    <property type="match status" value="1"/>
</dbReference>
<feature type="repeat" description="TPR" evidence="3">
    <location>
        <begin position="448"/>
        <end position="481"/>
    </location>
</feature>
<feature type="transmembrane region" description="Helical" evidence="4">
    <location>
        <begin position="141"/>
        <end position="157"/>
    </location>
</feature>
<evidence type="ECO:0000256" key="2">
    <source>
        <dbReference type="ARBA" id="ARBA00022803"/>
    </source>
</evidence>
<feature type="transmembrane region" description="Helical" evidence="4">
    <location>
        <begin position="288"/>
        <end position="306"/>
    </location>
</feature>
<feature type="repeat" description="TPR" evidence="3">
    <location>
        <begin position="414"/>
        <end position="447"/>
    </location>
</feature>
<dbReference type="PROSITE" id="PS50005">
    <property type="entry name" value="TPR"/>
    <property type="match status" value="2"/>
</dbReference>
<proteinExistence type="predicted"/>
<protein>
    <submittedName>
        <fullName evidence="6">Tetratricopeptide repeat protein</fullName>
    </submittedName>
</protein>
<dbReference type="Pfam" id="PF13231">
    <property type="entry name" value="PMT_2"/>
    <property type="match status" value="1"/>
</dbReference>
<keyword evidence="4" id="KW-1133">Transmembrane helix</keyword>
<dbReference type="InterPro" id="IPR011990">
    <property type="entry name" value="TPR-like_helical_dom_sf"/>
</dbReference>
<evidence type="ECO:0000256" key="3">
    <source>
        <dbReference type="PROSITE-ProRule" id="PRU00339"/>
    </source>
</evidence>
<dbReference type="InterPro" id="IPR019734">
    <property type="entry name" value="TPR_rpt"/>
</dbReference>
<feature type="transmembrane region" description="Helical" evidence="4">
    <location>
        <begin position="118"/>
        <end position="135"/>
    </location>
</feature>
<dbReference type="Pfam" id="PF13414">
    <property type="entry name" value="TPR_11"/>
    <property type="match status" value="1"/>
</dbReference>
<feature type="transmembrane region" description="Helical" evidence="4">
    <location>
        <begin position="87"/>
        <end position="106"/>
    </location>
</feature>
<gene>
    <name evidence="6" type="ORF">KI810_12270</name>
</gene>
<dbReference type="PANTHER" id="PTHR44227">
    <property type="match status" value="1"/>
</dbReference>
<dbReference type="SUPFAM" id="SSF48452">
    <property type="entry name" value="TPR-like"/>
    <property type="match status" value="1"/>
</dbReference>
<keyword evidence="1" id="KW-0677">Repeat</keyword>
<evidence type="ECO:0000256" key="4">
    <source>
        <dbReference type="SAM" id="Phobius"/>
    </source>
</evidence>
<evidence type="ECO:0000313" key="7">
    <source>
        <dbReference type="Proteomes" id="UP000756860"/>
    </source>
</evidence>
<keyword evidence="2 3" id="KW-0802">TPR repeat</keyword>
<evidence type="ECO:0000259" key="5">
    <source>
        <dbReference type="Pfam" id="PF13231"/>
    </source>
</evidence>
<feature type="transmembrane region" description="Helical" evidence="4">
    <location>
        <begin position="7"/>
        <end position="23"/>
    </location>
</feature>
<dbReference type="SMART" id="SM00028">
    <property type="entry name" value="TPR"/>
    <property type="match status" value="2"/>
</dbReference>
<evidence type="ECO:0000313" key="6">
    <source>
        <dbReference type="EMBL" id="MBT0653836.1"/>
    </source>
</evidence>
<feature type="transmembrane region" description="Helical" evidence="4">
    <location>
        <begin position="344"/>
        <end position="361"/>
    </location>
</feature>
<feature type="transmembrane region" description="Helical" evidence="4">
    <location>
        <begin position="164"/>
        <end position="193"/>
    </location>
</feature>
<dbReference type="InterPro" id="IPR052346">
    <property type="entry name" value="O-mannosyl-transferase_TMTC"/>
</dbReference>
<dbReference type="EMBL" id="JAHCVK010000005">
    <property type="protein sequence ID" value="MBT0653836.1"/>
    <property type="molecule type" value="Genomic_DNA"/>
</dbReference>
<organism evidence="6 7">
    <name type="scientific">Geomobilimonas luticola</name>
    <dbReference type="NCBI Taxonomy" id="1114878"/>
    <lineage>
        <taxon>Bacteria</taxon>
        <taxon>Pseudomonadati</taxon>
        <taxon>Thermodesulfobacteriota</taxon>
        <taxon>Desulfuromonadia</taxon>
        <taxon>Geobacterales</taxon>
        <taxon>Geobacteraceae</taxon>
        <taxon>Geomobilimonas</taxon>
    </lineage>
</organism>
<dbReference type="InterPro" id="IPR038731">
    <property type="entry name" value="RgtA/B/C-like"/>
</dbReference>
<keyword evidence="7" id="KW-1185">Reference proteome</keyword>
<dbReference type="Proteomes" id="UP000756860">
    <property type="component" value="Unassembled WGS sequence"/>
</dbReference>